<dbReference type="InterPro" id="IPR023809">
    <property type="entry name" value="Thiopep_bacteriocin_synth_dom"/>
</dbReference>
<comment type="caution">
    <text evidence="3">The sequence shown here is derived from an EMBL/GenBank/DDBJ whole genome shotgun (WGS) entry which is preliminary data.</text>
</comment>
<keyword evidence="4" id="KW-1185">Reference proteome</keyword>
<organism evidence="3 4">
    <name type="scientific">Deinococcus arenae</name>
    <dbReference type="NCBI Taxonomy" id="1452751"/>
    <lineage>
        <taxon>Bacteria</taxon>
        <taxon>Thermotogati</taxon>
        <taxon>Deinococcota</taxon>
        <taxon>Deinococci</taxon>
        <taxon>Deinococcales</taxon>
        <taxon>Deinococcaceae</taxon>
        <taxon>Deinococcus</taxon>
    </lineage>
</organism>
<name>A0A8H9L6H8_9DEIO</name>
<evidence type="ECO:0000313" key="3">
    <source>
        <dbReference type="EMBL" id="GGM36697.1"/>
    </source>
</evidence>
<feature type="compositionally biased region" description="Pro residues" evidence="1">
    <location>
        <begin position="171"/>
        <end position="184"/>
    </location>
</feature>
<protein>
    <recommendedName>
        <fullName evidence="2">Thiopeptide-type bacteriocin biosynthesis domain-containing protein</fullName>
    </recommendedName>
</protein>
<dbReference type="EMBL" id="BMQG01000003">
    <property type="protein sequence ID" value="GGM36697.1"/>
    <property type="molecule type" value="Genomic_DNA"/>
</dbReference>
<dbReference type="Pfam" id="PF14028">
    <property type="entry name" value="Lant_dehydr_C"/>
    <property type="match status" value="1"/>
</dbReference>
<gene>
    <name evidence="3" type="ORF">GCM10008956_11490</name>
</gene>
<sequence>MSGWLTAHLRWPERSKQAQTREIVRALHELAPEVRRWHYLWHADSGPHLRLRLCCRGEASRQRAWTYLRACAPGAERRPYRPEVWKFGGARHYPAHEEFFQCSSERALAVWGLHSPDARLRAAYQDTTLLLGRLQPAARPAARAAMLAFAHAHLAGQPGVARAAQALRRSPPGPPWQPRWPPDAPDTDPLGPHLQGLHLHLNRLGLGLRREALVYLAAGNPPATLTSGD</sequence>
<dbReference type="AlphaFoldDB" id="A0A8H9L6H8"/>
<dbReference type="Proteomes" id="UP000600547">
    <property type="component" value="Unassembled WGS sequence"/>
</dbReference>
<proteinExistence type="predicted"/>
<feature type="domain" description="Thiopeptide-type bacteriocin biosynthesis" evidence="2">
    <location>
        <begin position="4"/>
        <end position="215"/>
    </location>
</feature>
<evidence type="ECO:0000256" key="1">
    <source>
        <dbReference type="SAM" id="MobiDB-lite"/>
    </source>
</evidence>
<dbReference type="RefSeq" id="WP_110833037.1">
    <property type="nucleotide sequence ID" value="NZ_BMQG01000003.1"/>
</dbReference>
<evidence type="ECO:0000313" key="4">
    <source>
        <dbReference type="Proteomes" id="UP000600547"/>
    </source>
</evidence>
<accession>A0A8H9L6H8</accession>
<reference evidence="4" key="1">
    <citation type="journal article" date="2019" name="Int. J. Syst. Evol. Microbiol.">
        <title>The Global Catalogue of Microorganisms (GCM) 10K type strain sequencing project: providing services to taxonomists for standard genome sequencing and annotation.</title>
        <authorList>
            <consortium name="The Broad Institute Genomics Platform"/>
            <consortium name="The Broad Institute Genome Sequencing Center for Infectious Disease"/>
            <person name="Wu L."/>
            <person name="Ma J."/>
        </authorList>
    </citation>
    <scope>NUCLEOTIDE SEQUENCE [LARGE SCALE GENOMIC DNA]</scope>
    <source>
        <strain evidence="4">JCM 31047</strain>
    </source>
</reference>
<feature type="region of interest" description="Disordered" evidence="1">
    <location>
        <begin position="166"/>
        <end position="192"/>
    </location>
</feature>
<evidence type="ECO:0000259" key="2">
    <source>
        <dbReference type="Pfam" id="PF14028"/>
    </source>
</evidence>